<dbReference type="EMBL" id="JAOTJD010000008">
    <property type="protein sequence ID" value="MFD3263588.1"/>
    <property type="molecule type" value="Genomic_DNA"/>
</dbReference>
<keyword evidence="2" id="KW-1185">Reference proteome</keyword>
<proteinExistence type="predicted"/>
<sequence length="150" mass="16344">MAGNATSSRQSLTQALGSVAKAQAAVQALSDNFDGWMHEEVAKLDAAREALPRDGYGIEAVSVLYMRAHDMKGLAPTFGYPLIHQLAAGLCVLIDDDNLPFESRLPLIDDHIDAIRTLASKKVRSQADPFGRKLVAQLEGDLRQLMEQRA</sequence>
<dbReference type="RefSeq" id="WP_377368626.1">
    <property type="nucleotide sequence ID" value="NZ_JAOTJD010000008.1"/>
</dbReference>
<name>A0ABW6CKI7_9CAUL</name>
<dbReference type="InterPro" id="IPR036641">
    <property type="entry name" value="HPT_dom_sf"/>
</dbReference>
<evidence type="ECO:0000313" key="2">
    <source>
        <dbReference type="Proteomes" id="UP001598130"/>
    </source>
</evidence>
<dbReference type="SUPFAM" id="SSF47226">
    <property type="entry name" value="Histidine-containing phosphotransfer domain, HPT domain"/>
    <property type="match status" value="1"/>
</dbReference>
<evidence type="ECO:0000313" key="1">
    <source>
        <dbReference type="EMBL" id="MFD3263588.1"/>
    </source>
</evidence>
<gene>
    <name evidence="1" type="ORF">OCL97_06345</name>
</gene>
<organism evidence="1 2">
    <name type="scientific">Phenylobacterium ferrooxidans</name>
    <dbReference type="NCBI Taxonomy" id="2982689"/>
    <lineage>
        <taxon>Bacteria</taxon>
        <taxon>Pseudomonadati</taxon>
        <taxon>Pseudomonadota</taxon>
        <taxon>Alphaproteobacteria</taxon>
        <taxon>Caulobacterales</taxon>
        <taxon>Caulobacteraceae</taxon>
        <taxon>Phenylobacterium</taxon>
    </lineage>
</organism>
<protein>
    <submittedName>
        <fullName evidence="1">Hpt domain-containing protein</fullName>
    </submittedName>
</protein>
<reference evidence="1 2" key="1">
    <citation type="submission" date="2022-09" db="EMBL/GenBank/DDBJ databases">
        <title>New species of Phenylobacterium.</title>
        <authorList>
            <person name="Mieszkin S."/>
        </authorList>
    </citation>
    <scope>NUCLEOTIDE SEQUENCE [LARGE SCALE GENOMIC DNA]</scope>
    <source>
        <strain evidence="1 2">HK31-G</strain>
    </source>
</reference>
<accession>A0ABW6CKI7</accession>
<comment type="caution">
    <text evidence="1">The sequence shown here is derived from an EMBL/GenBank/DDBJ whole genome shotgun (WGS) entry which is preliminary data.</text>
</comment>
<dbReference type="Proteomes" id="UP001598130">
    <property type="component" value="Unassembled WGS sequence"/>
</dbReference>